<dbReference type="Pfam" id="PF02779">
    <property type="entry name" value="Transket_pyr"/>
    <property type="match status" value="1"/>
</dbReference>
<comment type="cofactor">
    <cofactor evidence="1">
        <name>Ca(2+)</name>
        <dbReference type="ChEBI" id="CHEBI:29108"/>
    </cofactor>
</comment>
<comment type="cofactor">
    <cofactor evidence="15">
        <name>thiamine diphosphate</name>
        <dbReference type="ChEBI" id="CHEBI:58937"/>
    </cofactor>
    <text evidence="15">Binds 1 thiamine pyrophosphate per subunit. During the reaction, the substrate forms a covalent intermediate with the cofactor.</text>
</comment>
<dbReference type="EMBL" id="JACJIB010000002">
    <property type="protein sequence ID" value="MBA8911843.1"/>
    <property type="molecule type" value="Genomic_DNA"/>
</dbReference>
<dbReference type="CDD" id="cd02012">
    <property type="entry name" value="TPP_TK"/>
    <property type="match status" value="1"/>
</dbReference>
<evidence type="ECO:0000256" key="15">
    <source>
        <dbReference type="PIRSR" id="PIRSR605478-3"/>
    </source>
</evidence>
<keyword evidence="8 16" id="KW-0479">Metal-binding</keyword>
<dbReference type="RefSeq" id="WP_182554111.1">
    <property type="nucleotide sequence ID" value="NZ_BPRF01000005.1"/>
</dbReference>
<dbReference type="PANTHER" id="PTHR43522">
    <property type="entry name" value="TRANSKETOLASE"/>
    <property type="match status" value="1"/>
</dbReference>
<feature type="binding site" evidence="16">
    <location>
        <position position="176"/>
    </location>
    <ligand>
        <name>Mg(2+)</name>
        <dbReference type="ChEBI" id="CHEBI:18420"/>
    </ligand>
</feature>
<evidence type="ECO:0000256" key="2">
    <source>
        <dbReference type="ARBA" id="ARBA00001941"/>
    </source>
</evidence>
<evidence type="ECO:0000256" key="14">
    <source>
        <dbReference type="PIRSR" id="PIRSR605478-2"/>
    </source>
</evidence>
<dbReference type="InterPro" id="IPR055152">
    <property type="entry name" value="Transketolase-like_C_2"/>
</dbReference>
<keyword evidence="10 15" id="KW-0786">Thiamine pyrophosphate</keyword>
<feature type="binding site" evidence="15">
    <location>
        <begin position="135"/>
        <end position="137"/>
    </location>
    <ligand>
        <name>thiamine diphosphate</name>
        <dbReference type="ChEBI" id="CHEBI:58937"/>
    </ligand>
</feature>
<protein>
    <recommendedName>
        <fullName evidence="5 12">Transketolase</fullName>
        <ecNumber evidence="5 12">2.2.1.1</ecNumber>
    </recommendedName>
</protein>
<gene>
    <name evidence="19" type="ORF">HNR51_000911</name>
</gene>
<feature type="binding site" evidence="14">
    <location>
        <position position="378"/>
    </location>
    <ligand>
        <name>substrate</name>
    </ligand>
</feature>
<dbReference type="InterPro" id="IPR009014">
    <property type="entry name" value="Transketo_C/PFOR_II"/>
</dbReference>
<keyword evidence="20" id="KW-1185">Reference proteome</keyword>
<evidence type="ECO:0000256" key="5">
    <source>
        <dbReference type="ARBA" id="ARBA00013152"/>
    </source>
</evidence>
<dbReference type="InterPro" id="IPR005478">
    <property type="entry name" value="Transketolase_bac-like"/>
</dbReference>
<keyword evidence="7 19" id="KW-0808">Transferase</keyword>
<feature type="site" description="Important for catalytic activity" evidence="17">
    <location>
        <position position="38"/>
    </location>
</feature>
<feature type="binding site" evidence="15">
    <location>
        <position position="459"/>
    </location>
    <ligand>
        <name>thiamine diphosphate</name>
        <dbReference type="ChEBI" id="CHEBI:58937"/>
    </ligand>
</feature>
<comment type="cofactor">
    <cofactor evidence="16">
        <name>Mg(2+)</name>
        <dbReference type="ChEBI" id="CHEBI:18420"/>
    </cofactor>
    <text evidence="16">Binds 1 Mg(2+) ion per subunit. Can also utilize other divalent metal cations, such as Ca(2+), Mn(2+) and Co(2+).</text>
</comment>
<reference evidence="19 20" key="1">
    <citation type="submission" date="2020-08" db="EMBL/GenBank/DDBJ databases">
        <title>Genomic Encyclopedia of Type Strains, Phase IV (KMG-IV): sequencing the most valuable type-strain genomes for metagenomic binning, comparative biology and taxonomic classification.</title>
        <authorList>
            <person name="Goeker M."/>
        </authorList>
    </citation>
    <scope>NUCLEOTIDE SEQUENCE [LARGE SCALE GENOMIC DNA]</scope>
    <source>
        <strain evidence="19 20">DSM 11490</strain>
    </source>
</reference>
<evidence type="ECO:0000256" key="8">
    <source>
        <dbReference type="ARBA" id="ARBA00022723"/>
    </source>
</evidence>
<dbReference type="Gene3D" id="3.40.50.970">
    <property type="match status" value="2"/>
</dbReference>
<evidence type="ECO:0000256" key="1">
    <source>
        <dbReference type="ARBA" id="ARBA00001913"/>
    </source>
</evidence>
<dbReference type="InterPro" id="IPR005474">
    <property type="entry name" value="Transketolase_N"/>
</dbReference>
<dbReference type="InterPro" id="IPR005475">
    <property type="entry name" value="Transketolase-like_Pyr-bd"/>
</dbReference>
<dbReference type="SUPFAM" id="SSF52518">
    <property type="entry name" value="Thiamin diphosphate-binding fold (THDP-binding)"/>
    <property type="match status" value="2"/>
</dbReference>
<dbReference type="GO" id="GO:0005829">
    <property type="term" value="C:cytosol"/>
    <property type="evidence" value="ECO:0007669"/>
    <property type="project" value="TreeGrafter"/>
</dbReference>
<evidence type="ECO:0000256" key="16">
    <source>
        <dbReference type="PIRSR" id="PIRSR605478-4"/>
    </source>
</evidence>
<comment type="cofactor">
    <cofactor evidence="2">
        <name>Co(2+)</name>
        <dbReference type="ChEBI" id="CHEBI:48828"/>
    </cofactor>
</comment>
<dbReference type="GO" id="GO:0004802">
    <property type="term" value="F:transketolase activity"/>
    <property type="evidence" value="ECO:0007669"/>
    <property type="project" value="UniProtKB-UniRule"/>
</dbReference>
<evidence type="ECO:0000256" key="10">
    <source>
        <dbReference type="ARBA" id="ARBA00023052"/>
    </source>
</evidence>
<comment type="caution">
    <text evidence="19">The sequence shown here is derived from an EMBL/GenBank/DDBJ whole genome shotgun (WGS) entry which is preliminary data.</text>
</comment>
<dbReference type="EC" id="2.2.1.1" evidence="5 12"/>
<keyword evidence="6" id="KW-0113">Calvin cycle</keyword>
<evidence type="ECO:0000256" key="17">
    <source>
        <dbReference type="PIRSR" id="PIRSR605478-5"/>
    </source>
</evidence>
<name>A0AA40RZI5_9HYPH</name>
<feature type="binding site" evidence="14">
    <location>
        <position position="542"/>
    </location>
    <ligand>
        <name>substrate</name>
    </ligand>
</feature>
<comment type="similarity">
    <text evidence="3">Belongs to the transketolase family.</text>
</comment>
<feature type="binding site" evidence="16">
    <location>
        <position position="206"/>
    </location>
    <ligand>
        <name>Mg(2+)</name>
        <dbReference type="ChEBI" id="CHEBI:18420"/>
    </ligand>
</feature>
<accession>A0AA40RZI5</accession>
<proteinExistence type="inferred from homology"/>
<feature type="binding site" evidence="14">
    <location>
        <position position="491"/>
    </location>
    <ligand>
        <name>substrate</name>
    </ligand>
</feature>
<evidence type="ECO:0000256" key="6">
    <source>
        <dbReference type="ARBA" id="ARBA00022567"/>
    </source>
</evidence>
<evidence type="ECO:0000313" key="20">
    <source>
        <dbReference type="Proteomes" id="UP000543554"/>
    </source>
</evidence>
<dbReference type="FunFam" id="3.40.50.970:FF:000004">
    <property type="entry name" value="Transketolase"/>
    <property type="match status" value="1"/>
</dbReference>
<feature type="domain" description="Transketolase-like pyrimidine-binding" evidence="18">
    <location>
        <begin position="375"/>
        <end position="547"/>
    </location>
</feature>
<feature type="binding site" evidence="15">
    <location>
        <position position="78"/>
    </location>
    <ligand>
        <name>thiamine diphosphate</name>
        <dbReference type="ChEBI" id="CHEBI:58937"/>
    </ligand>
</feature>
<comment type="subunit">
    <text evidence="4">Homodimer.</text>
</comment>
<dbReference type="FunFam" id="3.40.50.920:FF:000003">
    <property type="entry name" value="Transketolase"/>
    <property type="match status" value="1"/>
</dbReference>
<feature type="binding site" evidence="14">
    <location>
        <position position="495"/>
    </location>
    <ligand>
        <name>substrate</name>
    </ligand>
</feature>
<feature type="binding site" evidence="14">
    <location>
        <position position="282"/>
    </location>
    <ligand>
        <name>substrate</name>
    </ligand>
</feature>
<dbReference type="GO" id="GO:0046872">
    <property type="term" value="F:metal ion binding"/>
    <property type="evidence" value="ECO:0007669"/>
    <property type="project" value="UniProtKB-KW"/>
</dbReference>
<dbReference type="Proteomes" id="UP000543554">
    <property type="component" value="Unassembled WGS sequence"/>
</dbReference>
<dbReference type="NCBIfam" id="TIGR00232">
    <property type="entry name" value="tktlase_bact"/>
    <property type="match status" value="1"/>
</dbReference>
<feature type="binding site" evidence="14">
    <location>
        <position position="38"/>
    </location>
    <ligand>
        <name>substrate</name>
    </ligand>
</feature>
<dbReference type="Pfam" id="PF00456">
    <property type="entry name" value="Transketolase_N"/>
    <property type="match status" value="1"/>
</dbReference>
<feature type="binding site" evidence="15">
    <location>
        <position position="177"/>
    </location>
    <ligand>
        <name>thiamine diphosphate</name>
        <dbReference type="ChEBI" id="CHEBI:58937"/>
    </ligand>
</feature>
<dbReference type="Pfam" id="PF22613">
    <property type="entry name" value="Transketolase_C_1"/>
    <property type="match status" value="1"/>
</dbReference>
<dbReference type="InterPro" id="IPR029061">
    <property type="entry name" value="THDP-binding"/>
</dbReference>
<feature type="binding site" evidence="14">
    <location>
        <position position="405"/>
    </location>
    <ligand>
        <name>substrate</name>
    </ligand>
</feature>
<evidence type="ECO:0000256" key="12">
    <source>
        <dbReference type="NCBIfam" id="TIGR00232"/>
    </source>
</evidence>
<evidence type="ECO:0000256" key="3">
    <source>
        <dbReference type="ARBA" id="ARBA00007131"/>
    </source>
</evidence>
<feature type="site" description="Important for catalytic activity" evidence="17">
    <location>
        <position position="282"/>
    </location>
</feature>
<sequence length="691" mass="74127">MSGADTSPKTALSEGDKLAIDTIRTLAIDAVQRANSGHAGAPMALAPVAYTLWNRYLRYDPAHPHWPNRDRFVLSAGHASMLLYGLLHLARVAEGDGANAPAISLDDIKKFRQLDSRTPGHPEYHFTTGVETTTGPLGQGVANSVGMAMGGRFKGERLNRPDLPLFDYNVYAICSDGDLMEGVSQEAASIAGHLRLSNLCWIYDNNTITIEGHTELAFSEEVAARFLAYGWQVLRVADANDTHAIASALETFLQSSDRPTLIIVNSIIGYGAPTKQNTAKAHSDALGPDEVKGAKRAYGWPEDSDFLVPDGVYDTFADGIGKRGAALYSQWQGFFEAAKAADAEHAEDLTAFLEGRLPDGWDRDIPVFEADAKGLATRESSGKVLNAIAKHVPFLLGGSADLAPSNKSNLTFEGAGSLTPFEPGGRNIHFGVREHAMGSIVNGLGLVGLRAYGATFLVFADYMRPPIRLASLMELPVFHIFTHDSIGVGEDGPTHQPVEQILSLRCIPGLVTLRPADANEVAEAYRVIFSLKNQPAVLALSRQPLPTFDRSKYAPASGTAKGAYVLADSEGTPDVILIGTGSEVQLCVGAYETLKGEGVKARVVSMPSWDLFERQDESYRNSVLPPEVLARVAVEQGSVIGWDRYAGSSGAIVGMHTFGASAPIKDLLGKFGFTAEKVIEAARAQVAKHKK</sequence>
<dbReference type="SMART" id="SM00861">
    <property type="entry name" value="Transket_pyr"/>
    <property type="match status" value="1"/>
</dbReference>
<evidence type="ECO:0000256" key="4">
    <source>
        <dbReference type="ARBA" id="ARBA00011738"/>
    </source>
</evidence>
<comment type="catalytic activity">
    <reaction evidence="11">
        <text>D-sedoheptulose 7-phosphate + D-glyceraldehyde 3-phosphate = aldehydo-D-ribose 5-phosphate + D-xylulose 5-phosphate</text>
        <dbReference type="Rhea" id="RHEA:10508"/>
        <dbReference type="ChEBI" id="CHEBI:57483"/>
        <dbReference type="ChEBI" id="CHEBI:57737"/>
        <dbReference type="ChEBI" id="CHEBI:58273"/>
        <dbReference type="ChEBI" id="CHEBI:59776"/>
        <dbReference type="EC" id="2.2.1.1"/>
    </reaction>
</comment>
<feature type="binding site" evidence="16">
    <location>
        <position position="208"/>
    </location>
    <ligand>
        <name>Mg(2+)</name>
        <dbReference type="ChEBI" id="CHEBI:18420"/>
    </ligand>
</feature>
<feature type="active site" description="Proton donor" evidence="13">
    <location>
        <position position="434"/>
    </location>
</feature>
<dbReference type="Gene3D" id="3.40.50.920">
    <property type="match status" value="1"/>
</dbReference>
<dbReference type="SUPFAM" id="SSF52922">
    <property type="entry name" value="TK C-terminal domain-like"/>
    <property type="match status" value="1"/>
</dbReference>
<evidence type="ECO:0000259" key="18">
    <source>
        <dbReference type="SMART" id="SM00861"/>
    </source>
</evidence>
<evidence type="ECO:0000313" key="19">
    <source>
        <dbReference type="EMBL" id="MBA8911843.1"/>
    </source>
</evidence>
<feature type="binding site" evidence="15">
    <location>
        <position position="206"/>
    </location>
    <ligand>
        <name>thiamine diphosphate</name>
        <dbReference type="ChEBI" id="CHEBI:58937"/>
    </ligand>
</feature>
<dbReference type="PANTHER" id="PTHR43522:SF2">
    <property type="entry name" value="TRANSKETOLASE 1-RELATED"/>
    <property type="match status" value="1"/>
</dbReference>
<evidence type="ECO:0000256" key="11">
    <source>
        <dbReference type="ARBA" id="ARBA00049473"/>
    </source>
</evidence>
<evidence type="ECO:0000256" key="9">
    <source>
        <dbReference type="ARBA" id="ARBA00022842"/>
    </source>
</evidence>
<evidence type="ECO:0000256" key="7">
    <source>
        <dbReference type="ARBA" id="ARBA00022679"/>
    </source>
</evidence>
<dbReference type="GO" id="GO:0009052">
    <property type="term" value="P:pentose-phosphate shunt, non-oxidative branch"/>
    <property type="evidence" value="ECO:0007669"/>
    <property type="project" value="UniProtKB-ARBA"/>
</dbReference>
<dbReference type="AlphaFoldDB" id="A0AA40RZI5"/>
<dbReference type="FunFam" id="3.40.50.970:FF:000003">
    <property type="entry name" value="Transketolase"/>
    <property type="match status" value="1"/>
</dbReference>
<feature type="binding site" evidence="15">
    <location>
        <position position="282"/>
    </location>
    <ligand>
        <name>thiamine diphosphate</name>
        <dbReference type="ChEBI" id="CHEBI:58937"/>
    </ligand>
</feature>
<evidence type="ECO:0000256" key="13">
    <source>
        <dbReference type="PIRSR" id="PIRSR605478-1"/>
    </source>
</evidence>
<dbReference type="GO" id="GO:0019253">
    <property type="term" value="P:reductive pentose-phosphate cycle"/>
    <property type="evidence" value="ECO:0007669"/>
    <property type="project" value="UniProtKB-KW"/>
</dbReference>
<keyword evidence="9 16" id="KW-0460">Magnesium</keyword>
<feature type="binding site" evidence="14">
    <location>
        <position position="483"/>
    </location>
    <ligand>
        <name>substrate</name>
    </ligand>
</feature>
<dbReference type="CDD" id="cd07033">
    <property type="entry name" value="TPP_PYR_DXS_TK_like"/>
    <property type="match status" value="1"/>
</dbReference>
<organism evidence="19 20">
    <name type="scientific">Methylorubrum thiocyanatum</name>
    <dbReference type="NCBI Taxonomy" id="47958"/>
    <lineage>
        <taxon>Bacteria</taxon>
        <taxon>Pseudomonadati</taxon>
        <taxon>Pseudomonadota</taxon>
        <taxon>Alphaproteobacteria</taxon>
        <taxon>Hyphomicrobiales</taxon>
        <taxon>Methylobacteriaceae</taxon>
        <taxon>Methylorubrum</taxon>
    </lineage>
</organism>
<dbReference type="InterPro" id="IPR033247">
    <property type="entry name" value="Transketolase_fam"/>
</dbReference>